<dbReference type="PIRSF" id="PIRSF006076">
    <property type="entry name" value="OM_assembly_OMP85"/>
    <property type="match status" value="1"/>
</dbReference>
<dbReference type="RefSeq" id="WP_289723867.1">
    <property type="nucleotide sequence ID" value="NZ_JAUDUY010000001.1"/>
</dbReference>
<evidence type="ECO:0000256" key="2">
    <source>
        <dbReference type="ARBA" id="ARBA00022452"/>
    </source>
</evidence>
<reference evidence="10" key="1">
    <citation type="submission" date="2023-06" db="EMBL/GenBank/DDBJ databases">
        <title>Robiginitalea aurantiacus sp. nov. and Algoriphagus sediminis sp. nov., isolated from coastal sediment.</title>
        <authorList>
            <person name="Zhou Z.Y."/>
            <person name="An J."/>
            <person name="Jia Y.W."/>
            <person name="Du Z.J."/>
        </authorList>
    </citation>
    <scope>NUCLEOTIDE SEQUENCE</scope>
    <source>
        <strain evidence="10">M39</strain>
    </source>
</reference>
<keyword evidence="2" id="KW-1134">Transmembrane beta strand</keyword>
<comment type="subcellular location">
    <subcellularLocation>
        <location evidence="1">Membrane</location>
    </subcellularLocation>
</comment>
<organism evidence="10 11">
    <name type="scientific">Robiginitalea aurantiaca</name>
    <dbReference type="NCBI Taxonomy" id="3056915"/>
    <lineage>
        <taxon>Bacteria</taxon>
        <taxon>Pseudomonadati</taxon>
        <taxon>Bacteroidota</taxon>
        <taxon>Flavobacteriia</taxon>
        <taxon>Flavobacteriales</taxon>
        <taxon>Flavobacteriaceae</taxon>
        <taxon>Robiginitalea</taxon>
    </lineage>
</organism>
<dbReference type="EMBL" id="JAUDUY010000001">
    <property type="protein sequence ID" value="MDM9630513.1"/>
    <property type="molecule type" value="Genomic_DNA"/>
</dbReference>
<keyword evidence="4 8" id="KW-0732">Signal</keyword>
<evidence type="ECO:0000256" key="8">
    <source>
        <dbReference type="SAM" id="SignalP"/>
    </source>
</evidence>
<evidence type="ECO:0000256" key="1">
    <source>
        <dbReference type="ARBA" id="ARBA00004370"/>
    </source>
</evidence>
<dbReference type="PROSITE" id="PS51779">
    <property type="entry name" value="POTRA"/>
    <property type="match status" value="3"/>
</dbReference>
<evidence type="ECO:0000313" key="11">
    <source>
        <dbReference type="Proteomes" id="UP001174839"/>
    </source>
</evidence>
<feature type="domain" description="POTRA" evidence="9">
    <location>
        <begin position="191"/>
        <end position="278"/>
    </location>
</feature>
<dbReference type="InterPro" id="IPR034746">
    <property type="entry name" value="POTRA"/>
</dbReference>
<feature type="chain" id="PRO_5047020722" description="Outer membrane protein assembly factor BamA" evidence="8">
    <location>
        <begin position="24"/>
        <end position="872"/>
    </location>
</feature>
<accession>A0ABT7WC60</accession>
<dbReference type="Gene3D" id="2.40.160.50">
    <property type="entry name" value="membrane protein fhac: a member of the omp85/tpsb transporter family"/>
    <property type="match status" value="1"/>
</dbReference>
<evidence type="ECO:0000256" key="3">
    <source>
        <dbReference type="ARBA" id="ARBA00022692"/>
    </source>
</evidence>
<dbReference type="Proteomes" id="UP001174839">
    <property type="component" value="Unassembled WGS sequence"/>
</dbReference>
<gene>
    <name evidence="10" type="primary">bamA</name>
    <name evidence="10" type="ORF">QU605_03480</name>
</gene>
<keyword evidence="3" id="KW-0812">Transmembrane</keyword>
<dbReference type="InterPro" id="IPR039910">
    <property type="entry name" value="D15-like"/>
</dbReference>
<sequence>MRGVLPLSLLLLLAYLTTFQATAQDVSYQNGRRYILGGLEVTGLQSYNEQTVKTYTGLREGQPITVPGDEISQVINKLWSLELFTDVEFYYTGVRNDSIFLELHVEERPTLSNVTFYGVKKGKVDDLANDTDLKKGKKITASLIANTKNYIETKYQKDGFLNANVTIATSPDTTEINSQNMVINVSKGDKVKVRSIEFEGNEKLSSKKLRGSMKNTKQKFFGRFWKKSKFIEDDYQEDLNSVRDAYAESGYRDARILMDTIEKVNDRNIDVRIKVEEGNRYYFGEIDFVGNSVYTDRQLSQVLGIKKGDTYNGVLLRERIADDTKPDGEDITNLYQNNGYLFSRINPVEVSAENDTIDFEIRIIEGKETFLNKVAVNGNEKTNDHVIFREIRTRPGQKYSKDDIIRSVRELGQLGFFDAEQIRPEIENPNPNDGTVDLRFDLVESGASQIELQGGYGGGGFIGTLGLSFNNFSIQNIFNGKAYKPVPMGDGQTFALRLQASRTFRVYSLNFSEPWLGGRKPVRFNLSLSRTQQFLASFDQNGRVQVDKNQQFSVTGISTGLAKRVQWPDDYFTVSHALSYQLYDFKNYRSGLFNFGNGSSNSLAYTFGISRSSAGPGLIFPLRGSVFEVTAKFTPPYSLFSNKDFASLKARSEELETLQVERAQQGLTLTPAEQAELEAVDQERFRWLEYYKIKFKGDWYTQVVGKLVLRTNIEFGFLGSYNPDVGEVPFERFFLGGDGLGRNFTLDGREVIQLRGYENNSLTPVDPITQQQEGGIVYNKYSLELRYPLTLKPTASIYALTFLEAGNSFNNFQDFNPFALKRSAGVGLRIFMPAFGLLGIDFGYGFDEDLRPSSVGRGPSGWQTHFIIGQQF</sequence>
<feature type="domain" description="POTRA" evidence="9">
    <location>
        <begin position="281"/>
        <end position="366"/>
    </location>
</feature>
<dbReference type="InterPro" id="IPR010827">
    <property type="entry name" value="BamA/TamA_POTRA"/>
</dbReference>
<dbReference type="Gene3D" id="3.10.20.310">
    <property type="entry name" value="membrane protein fhac"/>
    <property type="match status" value="5"/>
</dbReference>
<evidence type="ECO:0000256" key="6">
    <source>
        <dbReference type="ARBA" id="ARBA00023237"/>
    </source>
</evidence>
<keyword evidence="11" id="KW-1185">Reference proteome</keyword>
<evidence type="ECO:0000259" key="9">
    <source>
        <dbReference type="PROSITE" id="PS51779"/>
    </source>
</evidence>
<keyword evidence="5" id="KW-0472">Membrane</keyword>
<evidence type="ECO:0000256" key="5">
    <source>
        <dbReference type="ARBA" id="ARBA00023136"/>
    </source>
</evidence>
<dbReference type="InterPro" id="IPR023707">
    <property type="entry name" value="OM_assembly_BamA"/>
</dbReference>
<dbReference type="NCBIfam" id="TIGR03303">
    <property type="entry name" value="OM_YaeT"/>
    <property type="match status" value="1"/>
</dbReference>
<comment type="caution">
    <text evidence="10">The sequence shown here is derived from an EMBL/GenBank/DDBJ whole genome shotgun (WGS) entry which is preliminary data.</text>
</comment>
<feature type="signal peptide" evidence="8">
    <location>
        <begin position="1"/>
        <end position="23"/>
    </location>
</feature>
<dbReference type="Pfam" id="PF07244">
    <property type="entry name" value="POTRA"/>
    <property type="match status" value="4"/>
</dbReference>
<evidence type="ECO:0000313" key="10">
    <source>
        <dbReference type="EMBL" id="MDM9630513.1"/>
    </source>
</evidence>
<evidence type="ECO:0000256" key="4">
    <source>
        <dbReference type="ARBA" id="ARBA00022729"/>
    </source>
</evidence>
<feature type="domain" description="POTRA" evidence="9">
    <location>
        <begin position="34"/>
        <end position="108"/>
    </location>
</feature>
<dbReference type="PANTHER" id="PTHR12815:SF47">
    <property type="entry name" value="TRANSLOCATION AND ASSEMBLY MODULE SUBUNIT TAMA"/>
    <property type="match status" value="1"/>
</dbReference>
<protein>
    <recommendedName>
        <fullName evidence="7">Outer membrane protein assembly factor BamA</fullName>
    </recommendedName>
</protein>
<proteinExistence type="predicted"/>
<evidence type="ECO:0000256" key="7">
    <source>
        <dbReference type="NCBIfam" id="TIGR03303"/>
    </source>
</evidence>
<name>A0ABT7WC60_9FLAO</name>
<keyword evidence="6" id="KW-0998">Cell outer membrane</keyword>
<dbReference type="PANTHER" id="PTHR12815">
    <property type="entry name" value="SORTING AND ASSEMBLY MACHINERY SAMM50 PROTEIN FAMILY MEMBER"/>
    <property type="match status" value="1"/>
</dbReference>